<dbReference type="GO" id="GO:0000976">
    <property type="term" value="F:transcription cis-regulatory region binding"/>
    <property type="evidence" value="ECO:0007669"/>
    <property type="project" value="TreeGrafter"/>
</dbReference>
<dbReference type="SUPFAM" id="SSF53822">
    <property type="entry name" value="Periplasmic binding protein-like I"/>
    <property type="match status" value="1"/>
</dbReference>
<dbReference type="Pfam" id="PF00356">
    <property type="entry name" value="LacI"/>
    <property type="match status" value="1"/>
</dbReference>
<keyword evidence="6" id="KW-1185">Reference proteome</keyword>
<organism evidence="5 6">
    <name type="scientific">Anaerostipes butyraticus</name>
    <dbReference type="NCBI Taxonomy" id="645466"/>
    <lineage>
        <taxon>Bacteria</taxon>
        <taxon>Bacillati</taxon>
        <taxon>Bacillota</taxon>
        <taxon>Clostridia</taxon>
        <taxon>Lachnospirales</taxon>
        <taxon>Lachnospiraceae</taxon>
        <taxon>Anaerostipes</taxon>
    </lineage>
</organism>
<name>A0A916Q4E9_9FIRM</name>
<dbReference type="PROSITE" id="PS50932">
    <property type="entry name" value="HTH_LACI_2"/>
    <property type="match status" value="1"/>
</dbReference>
<dbReference type="EMBL" id="BLYI01000009">
    <property type="protein sequence ID" value="GFO84122.1"/>
    <property type="molecule type" value="Genomic_DNA"/>
</dbReference>
<dbReference type="PANTHER" id="PTHR30146:SF149">
    <property type="entry name" value="HTH-TYPE TRANSCRIPTIONAL REGULATOR EBGR"/>
    <property type="match status" value="1"/>
</dbReference>
<evidence type="ECO:0000259" key="4">
    <source>
        <dbReference type="PROSITE" id="PS50932"/>
    </source>
</evidence>
<evidence type="ECO:0000256" key="3">
    <source>
        <dbReference type="ARBA" id="ARBA00023163"/>
    </source>
</evidence>
<dbReference type="Gene3D" id="3.40.50.2300">
    <property type="match status" value="2"/>
</dbReference>
<dbReference type="Proteomes" id="UP000613208">
    <property type="component" value="Unassembled WGS sequence"/>
</dbReference>
<dbReference type="PRINTS" id="PR00036">
    <property type="entry name" value="HTHLACI"/>
</dbReference>
<keyword evidence="1" id="KW-0805">Transcription regulation</keyword>
<dbReference type="SMART" id="SM00354">
    <property type="entry name" value="HTH_LACI"/>
    <property type="match status" value="1"/>
</dbReference>
<evidence type="ECO:0000256" key="1">
    <source>
        <dbReference type="ARBA" id="ARBA00023015"/>
    </source>
</evidence>
<reference evidence="5" key="1">
    <citation type="submission" date="2020-06" db="EMBL/GenBank/DDBJ databases">
        <title>Characterization of fructooligosaccharide metabolism and fructooligosaccharide-degrading enzymes in human commensal butyrate producers.</title>
        <authorList>
            <person name="Tanno H."/>
            <person name="Fujii T."/>
            <person name="Hirano K."/>
            <person name="Maeno S."/>
            <person name="Tonozuka T."/>
            <person name="Sakamoto M."/>
            <person name="Ohkuma M."/>
            <person name="Tochio T."/>
            <person name="Endo A."/>
        </authorList>
    </citation>
    <scope>NUCLEOTIDE SEQUENCE</scope>
    <source>
        <strain evidence="5">JCM 17466</strain>
    </source>
</reference>
<dbReference type="GO" id="GO:0003700">
    <property type="term" value="F:DNA-binding transcription factor activity"/>
    <property type="evidence" value="ECO:0007669"/>
    <property type="project" value="TreeGrafter"/>
</dbReference>
<sequence length="336" mass="38226">MATIKEIAEKANVSAATVSRVLNHDDTLSVTTKTRDRILRIAQELHYMKKKSSASQSALGIFQWYSMFQELEDPYYQAIRIGIETYCASRQIEVVRTFRSDSNYLEALKGVQSLICIGKFDQEMMDQFETITKNIIFLDMKTSRIRCNTISLDFTQAVTDIMDYLTGLGHKNIGYLGGRERLEDDTYYFEERKETFLRYCQEHQLIFEPYIREAEFSAESGYQMMLELIHSGTLPTAVFAASDPIALGAMRALHENGYRVPEDVSVVGFDDINVAGFSNPPLTTVHAPAEFMGEYAAHFITLLSKDTSLEYQTPVRLTLPCSLVIRNSCSKPRENL</sequence>
<keyword evidence="2" id="KW-0238">DNA-binding</keyword>
<evidence type="ECO:0000256" key="2">
    <source>
        <dbReference type="ARBA" id="ARBA00023125"/>
    </source>
</evidence>
<dbReference type="InterPro" id="IPR028082">
    <property type="entry name" value="Peripla_BP_I"/>
</dbReference>
<gene>
    <name evidence="5" type="primary">galR</name>
    <name evidence="5" type="ORF">ANBU17_04690</name>
</gene>
<dbReference type="Pfam" id="PF13377">
    <property type="entry name" value="Peripla_BP_3"/>
    <property type="match status" value="1"/>
</dbReference>
<dbReference type="InterPro" id="IPR000843">
    <property type="entry name" value="HTH_LacI"/>
</dbReference>
<dbReference type="InterPro" id="IPR046335">
    <property type="entry name" value="LacI/GalR-like_sensor"/>
</dbReference>
<keyword evidence="3" id="KW-0804">Transcription</keyword>
<feature type="domain" description="HTH lacI-type" evidence="4">
    <location>
        <begin position="2"/>
        <end position="58"/>
    </location>
</feature>
<dbReference type="CDD" id="cd01544">
    <property type="entry name" value="PBP1_GalR"/>
    <property type="match status" value="1"/>
</dbReference>
<dbReference type="InterPro" id="IPR010982">
    <property type="entry name" value="Lambda_DNA-bd_dom_sf"/>
</dbReference>
<dbReference type="SUPFAM" id="SSF47413">
    <property type="entry name" value="lambda repressor-like DNA-binding domains"/>
    <property type="match status" value="1"/>
</dbReference>
<dbReference type="RefSeq" id="WP_201309876.1">
    <property type="nucleotide sequence ID" value="NZ_BLYI01000009.1"/>
</dbReference>
<dbReference type="CDD" id="cd01392">
    <property type="entry name" value="HTH_LacI"/>
    <property type="match status" value="1"/>
</dbReference>
<evidence type="ECO:0000313" key="5">
    <source>
        <dbReference type="EMBL" id="GFO84122.1"/>
    </source>
</evidence>
<proteinExistence type="predicted"/>
<dbReference type="AlphaFoldDB" id="A0A916Q4E9"/>
<dbReference type="PANTHER" id="PTHR30146">
    <property type="entry name" value="LACI-RELATED TRANSCRIPTIONAL REPRESSOR"/>
    <property type="match status" value="1"/>
</dbReference>
<dbReference type="Gene3D" id="1.10.260.40">
    <property type="entry name" value="lambda repressor-like DNA-binding domains"/>
    <property type="match status" value="1"/>
</dbReference>
<protein>
    <submittedName>
        <fullName evidence="5">LacI family transcriptional regulator</fullName>
    </submittedName>
</protein>
<comment type="caution">
    <text evidence="5">The sequence shown here is derived from an EMBL/GenBank/DDBJ whole genome shotgun (WGS) entry which is preliminary data.</text>
</comment>
<evidence type="ECO:0000313" key="6">
    <source>
        <dbReference type="Proteomes" id="UP000613208"/>
    </source>
</evidence>
<accession>A0A916Q4E9</accession>
<dbReference type="PROSITE" id="PS00356">
    <property type="entry name" value="HTH_LACI_1"/>
    <property type="match status" value="1"/>
</dbReference>